<comment type="caution">
    <text evidence="3">The sequence shown here is derived from an EMBL/GenBank/DDBJ whole genome shotgun (WGS) entry which is preliminary data.</text>
</comment>
<evidence type="ECO:0000313" key="3">
    <source>
        <dbReference type="EMBL" id="CAK1591365.1"/>
    </source>
</evidence>
<sequence>MEHEITKAKLKGPQVPGMPRPLHYEQKKNNKDQSQLIIDEQLYPYRGRFKFTQYIPSKPGNYGIKVWWICDALDCFTLDTPVLVVRKTLFKDYQRLGGTVQRIR</sequence>
<organism evidence="3 4">
    <name type="scientific">Parnassius mnemosyne</name>
    <name type="common">clouded apollo</name>
    <dbReference type="NCBI Taxonomy" id="213953"/>
    <lineage>
        <taxon>Eukaryota</taxon>
        <taxon>Metazoa</taxon>
        <taxon>Ecdysozoa</taxon>
        <taxon>Arthropoda</taxon>
        <taxon>Hexapoda</taxon>
        <taxon>Insecta</taxon>
        <taxon>Pterygota</taxon>
        <taxon>Neoptera</taxon>
        <taxon>Endopterygota</taxon>
        <taxon>Lepidoptera</taxon>
        <taxon>Glossata</taxon>
        <taxon>Ditrysia</taxon>
        <taxon>Papilionoidea</taxon>
        <taxon>Papilionidae</taxon>
        <taxon>Parnassiinae</taxon>
        <taxon>Parnassini</taxon>
        <taxon>Parnassius</taxon>
        <taxon>Driopa</taxon>
    </lineage>
</organism>
<accession>A0AAV1L7F3</accession>
<dbReference type="AlphaFoldDB" id="A0AAV1L7F3"/>
<protein>
    <recommendedName>
        <fullName evidence="2">PiggyBac transposable element-derived protein domain-containing protein</fullName>
    </recommendedName>
</protein>
<feature type="domain" description="PiggyBac transposable element-derived protein" evidence="2">
    <location>
        <begin position="34"/>
        <end position="79"/>
    </location>
</feature>
<dbReference type="Pfam" id="PF13843">
    <property type="entry name" value="DDE_Tnp_1_7"/>
    <property type="match status" value="1"/>
</dbReference>
<dbReference type="EMBL" id="CAVLGL010000086">
    <property type="protein sequence ID" value="CAK1591365.1"/>
    <property type="molecule type" value="Genomic_DNA"/>
</dbReference>
<evidence type="ECO:0000259" key="2">
    <source>
        <dbReference type="Pfam" id="PF13843"/>
    </source>
</evidence>
<evidence type="ECO:0000256" key="1">
    <source>
        <dbReference type="SAM" id="MobiDB-lite"/>
    </source>
</evidence>
<evidence type="ECO:0000313" key="4">
    <source>
        <dbReference type="Proteomes" id="UP001314205"/>
    </source>
</evidence>
<dbReference type="Proteomes" id="UP001314205">
    <property type="component" value="Unassembled WGS sequence"/>
</dbReference>
<gene>
    <name evidence="3" type="ORF">PARMNEM_LOCUS11616</name>
</gene>
<keyword evidence="4" id="KW-1185">Reference proteome</keyword>
<dbReference type="InterPro" id="IPR029526">
    <property type="entry name" value="PGBD"/>
</dbReference>
<feature type="region of interest" description="Disordered" evidence="1">
    <location>
        <begin position="1"/>
        <end position="20"/>
    </location>
</feature>
<name>A0AAV1L7F3_9NEOP</name>
<proteinExistence type="predicted"/>
<reference evidence="3 4" key="1">
    <citation type="submission" date="2023-11" db="EMBL/GenBank/DDBJ databases">
        <authorList>
            <person name="Hedman E."/>
            <person name="Englund M."/>
            <person name="Stromberg M."/>
            <person name="Nyberg Akerstrom W."/>
            <person name="Nylinder S."/>
            <person name="Jareborg N."/>
            <person name="Kallberg Y."/>
            <person name="Kronander E."/>
        </authorList>
    </citation>
    <scope>NUCLEOTIDE SEQUENCE [LARGE SCALE GENOMIC DNA]</scope>
</reference>